<dbReference type="Pfam" id="PF00149">
    <property type="entry name" value="Metallophos"/>
    <property type="match status" value="1"/>
</dbReference>
<feature type="domain" description="Calcineurin-like phosphoesterase" evidence="1">
    <location>
        <begin position="19"/>
        <end position="152"/>
    </location>
</feature>
<comment type="caution">
    <text evidence="2">The sequence shown here is derived from an EMBL/GenBank/DDBJ whole genome shotgun (WGS) entry which is preliminary data.</text>
</comment>
<evidence type="ECO:0000259" key="1">
    <source>
        <dbReference type="Pfam" id="PF00149"/>
    </source>
</evidence>
<proteinExistence type="predicted"/>
<feature type="non-terminal residue" evidence="2">
    <location>
        <position position="1"/>
    </location>
</feature>
<evidence type="ECO:0000313" key="2">
    <source>
        <dbReference type="EMBL" id="KKL17116.1"/>
    </source>
</evidence>
<name>A0A0F9DH96_9ZZZZ</name>
<gene>
    <name evidence="2" type="ORF">LCGC14_2488760</name>
</gene>
<dbReference type="GO" id="GO:0016787">
    <property type="term" value="F:hydrolase activity"/>
    <property type="evidence" value="ECO:0007669"/>
    <property type="project" value="InterPro"/>
</dbReference>
<dbReference type="SUPFAM" id="SSF56300">
    <property type="entry name" value="Metallo-dependent phosphatases"/>
    <property type="match status" value="1"/>
</dbReference>
<reference evidence="2" key="1">
    <citation type="journal article" date="2015" name="Nature">
        <title>Complex archaea that bridge the gap between prokaryotes and eukaryotes.</title>
        <authorList>
            <person name="Spang A."/>
            <person name="Saw J.H."/>
            <person name="Jorgensen S.L."/>
            <person name="Zaremba-Niedzwiedzka K."/>
            <person name="Martijn J."/>
            <person name="Lind A.E."/>
            <person name="van Eijk R."/>
            <person name="Schleper C."/>
            <person name="Guy L."/>
            <person name="Ettema T.J."/>
        </authorList>
    </citation>
    <scope>NUCLEOTIDE SEQUENCE</scope>
</reference>
<dbReference type="InterPro" id="IPR029052">
    <property type="entry name" value="Metallo-depent_PP-like"/>
</dbReference>
<dbReference type="InterPro" id="IPR004843">
    <property type="entry name" value="Calcineurin-like_PHP"/>
</dbReference>
<accession>A0A0F9DH96</accession>
<dbReference type="AlphaFoldDB" id="A0A0F9DH96"/>
<protein>
    <recommendedName>
        <fullName evidence="1">Calcineurin-like phosphoesterase domain-containing protein</fullName>
    </recommendedName>
</protein>
<dbReference type="Gene3D" id="3.60.21.10">
    <property type="match status" value="1"/>
</dbReference>
<sequence length="246" mass="28071">TQCRNYSRIEKEVEGMMSRVLVIGDLHAPVTRKHYLQFCKDVRRKHRCNTVVFIGDVVDWHAVSFHAALPECPSPADEYELALQEVQTWYKAFPVAKICIGNHDARPKRLAESVNIPARLLRDYNEQWKTPKWNWGTSFIIDNVFYHHGHGKSGGINPAFNTAKNMGMSVVIGHSHSKAGVKWLVNPRCRWFGMDVGTGVDDRKMAFAYAKEQTYRSILSCGVVLNGMPQHIMMEVGKGERYHDGR</sequence>
<organism evidence="2">
    <name type="scientific">marine sediment metagenome</name>
    <dbReference type="NCBI Taxonomy" id="412755"/>
    <lineage>
        <taxon>unclassified sequences</taxon>
        <taxon>metagenomes</taxon>
        <taxon>ecological metagenomes</taxon>
    </lineage>
</organism>
<dbReference type="EMBL" id="LAZR01039391">
    <property type="protein sequence ID" value="KKL17116.1"/>
    <property type="molecule type" value="Genomic_DNA"/>
</dbReference>